<dbReference type="PROSITE" id="PS50297">
    <property type="entry name" value="ANK_REP_REGION"/>
    <property type="match status" value="1"/>
</dbReference>
<dbReference type="SMART" id="SM00256">
    <property type="entry name" value="FBOX"/>
    <property type="match status" value="2"/>
</dbReference>
<sequence>MAAEALEHGILPTELHTLPNENLIEIASFLGIPDLRILSKVNRRLCYFVQDYFQRYRYNAPIWAIPNEILLEVVQYLDLQKDLSRLAQSSRKFYPVITDYVSQHNVRHNKSSLLNYAAKRDLRAMTRRILRVGGDLETRLTMSWTASDTGQTPLVTAARHGHLEIIKILLEAGASQFVDGDRIPLAVAMLAGHEAAALLLSRQVHMSVTPFGKSRVTVLQIASKAKMPRLVKHYLTNRDSQPQRRLDENHVRNLSNALVRVLSVRFSNEELLKRKLDNDAYKIVWMLLQRGANPDIR</sequence>
<dbReference type="PANTHER" id="PTHR24161:SF85">
    <property type="entry name" value="PALMITOYLTRANSFERASE HIP14"/>
    <property type="match status" value="1"/>
</dbReference>
<dbReference type="InterPro" id="IPR001810">
    <property type="entry name" value="F-box_dom"/>
</dbReference>
<evidence type="ECO:0000313" key="7">
    <source>
        <dbReference type="Proteomes" id="UP000813461"/>
    </source>
</evidence>
<dbReference type="SMART" id="SM00248">
    <property type="entry name" value="ANK"/>
    <property type="match status" value="3"/>
</dbReference>
<dbReference type="EMBL" id="JAGMVJ010000032">
    <property type="protein sequence ID" value="KAH7068543.1"/>
    <property type="molecule type" value="Genomic_DNA"/>
</dbReference>
<dbReference type="Pfam" id="PF00646">
    <property type="entry name" value="F-box"/>
    <property type="match status" value="1"/>
</dbReference>
<evidence type="ECO:0000259" key="5">
    <source>
        <dbReference type="PROSITE" id="PS50181"/>
    </source>
</evidence>
<dbReference type="PROSITE" id="PS50181">
    <property type="entry name" value="FBOX"/>
    <property type="match status" value="2"/>
</dbReference>
<dbReference type="InterPro" id="IPR036770">
    <property type="entry name" value="Ankyrin_rpt-contain_sf"/>
</dbReference>
<feature type="repeat" description="ANK" evidence="4">
    <location>
        <begin position="149"/>
        <end position="181"/>
    </location>
</feature>
<dbReference type="Pfam" id="PF12937">
    <property type="entry name" value="F-box-like"/>
    <property type="match status" value="1"/>
</dbReference>
<dbReference type="PANTHER" id="PTHR24161">
    <property type="entry name" value="ANK_REP_REGION DOMAIN-CONTAINING PROTEIN-RELATED"/>
    <property type="match status" value="1"/>
</dbReference>
<feature type="domain" description="F-box" evidence="5">
    <location>
        <begin position="12"/>
        <end position="56"/>
    </location>
</feature>
<dbReference type="Gene3D" id="1.25.40.20">
    <property type="entry name" value="Ankyrin repeat-containing domain"/>
    <property type="match status" value="1"/>
</dbReference>
<name>A0A8K0QSL0_9PLEO</name>
<dbReference type="GO" id="GO:0019706">
    <property type="term" value="F:protein-cysteine S-palmitoyltransferase activity"/>
    <property type="evidence" value="ECO:0007669"/>
    <property type="project" value="UniProtKB-EC"/>
</dbReference>
<keyword evidence="2" id="KW-0677">Repeat</keyword>
<dbReference type="InterPro" id="IPR002110">
    <property type="entry name" value="Ankyrin_rpt"/>
</dbReference>
<dbReference type="CDD" id="cd09917">
    <property type="entry name" value="F-box_SF"/>
    <property type="match status" value="2"/>
</dbReference>
<feature type="non-terminal residue" evidence="6">
    <location>
        <position position="297"/>
    </location>
</feature>
<evidence type="ECO:0000256" key="3">
    <source>
        <dbReference type="ARBA" id="ARBA00023043"/>
    </source>
</evidence>
<comment type="caution">
    <text evidence="6">The sequence shown here is derived from an EMBL/GenBank/DDBJ whole genome shotgun (WGS) entry which is preliminary data.</text>
</comment>
<evidence type="ECO:0000256" key="4">
    <source>
        <dbReference type="PROSITE-ProRule" id="PRU00023"/>
    </source>
</evidence>
<accession>A0A8K0QSL0</accession>
<proteinExistence type="predicted"/>
<dbReference type="SUPFAM" id="SSF81383">
    <property type="entry name" value="F-box domain"/>
    <property type="match status" value="1"/>
</dbReference>
<dbReference type="Pfam" id="PF12796">
    <property type="entry name" value="Ank_2"/>
    <property type="match status" value="1"/>
</dbReference>
<dbReference type="PROSITE" id="PS50088">
    <property type="entry name" value="ANK_REPEAT"/>
    <property type="match status" value="1"/>
</dbReference>
<feature type="domain" description="F-box" evidence="5">
    <location>
        <begin position="59"/>
        <end position="108"/>
    </location>
</feature>
<dbReference type="OrthoDB" id="366390at2759"/>
<dbReference type="InterPro" id="IPR036047">
    <property type="entry name" value="F-box-like_dom_sf"/>
</dbReference>
<evidence type="ECO:0000313" key="6">
    <source>
        <dbReference type="EMBL" id="KAH7068543.1"/>
    </source>
</evidence>
<evidence type="ECO:0000256" key="1">
    <source>
        <dbReference type="ARBA" id="ARBA00012210"/>
    </source>
</evidence>
<reference evidence="6" key="1">
    <citation type="journal article" date="2021" name="Nat. Commun.">
        <title>Genetic determinants of endophytism in the Arabidopsis root mycobiome.</title>
        <authorList>
            <person name="Mesny F."/>
            <person name="Miyauchi S."/>
            <person name="Thiergart T."/>
            <person name="Pickel B."/>
            <person name="Atanasova L."/>
            <person name="Karlsson M."/>
            <person name="Huettel B."/>
            <person name="Barry K.W."/>
            <person name="Haridas S."/>
            <person name="Chen C."/>
            <person name="Bauer D."/>
            <person name="Andreopoulos W."/>
            <person name="Pangilinan J."/>
            <person name="LaButti K."/>
            <person name="Riley R."/>
            <person name="Lipzen A."/>
            <person name="Clum A."/>
            <person name="Drula E."/>
            <person name="Henrissat B."/>
            <person name="Kohler A."/>
            <person name="Grigoriev I.V."/>
            <person name="Martin F.M."/>
            <person name="Hacquard S."/>
        </authorList>
    </citation>
    <scope>NUCLEOTIDE SEQUENCE</scope>
    <source>
        <strain evidence="6">MPI-SDFR-AT-0120</strain>
    </source>
</reference>
<keyword evidence="7" id="KW-1185">Reference proteome</keyword>
<dbReference type="Proteomes" id="UP000813461">
    <property type="component" value="Unassembled WGS sequence"/>
</dbReference>
<gene>
    <name evidence="6" type="ORF">FB567DRAFT_457472</name>
</gene>
<protein>
    <recommendedName>
        <fullName evidence="1">protein S-acyltransferase</fullName>
        <ecNumber evidence="1">2.3.1.225</ecNumber>
    </recommendedName>
</protein>
<dbReference type="PRINTS" id="PR01415">
    <property type="entry name" value="ANKYRIN"/>
</dbReference>
<organism evidence="6 7">
    <name type="scientific">Paraphoma chrysanthemicola</name>
    <dbReference type="NCBI Taxonomy" id="798071"/>
    <lineage>
        <taxon>Eukaryota</taxon>
        <taxon>Fungi</taxon>
        <taxon>Dikarya</taxon>
        <taxon>Ascomycota</taxon>
        <taxon>Pezizomycotina</taxon>
        <taxon>Dothideomycetes</taxon>
        <taxon>Pleosporomycetidae</taxon>
        <taxon>Pleosporales</taxon>
        <taxon>Pleosporineae</taxon>
        <taxon>Phaeosphaeriaceae</taxon>
        <taxon>Paraphoma</taxon>
    </lineage>
</organism>
<dbReference type="AlphaFoldDB" id="A0A8K0QSL0"/>
<keyword evidence="3 4" id="KW-0040">ANK repeat</keyword>
<dbReference type="EC" id="2.3.1.225" evidence="1"/>
<evidence type="ECO:0000256" key="2">
    <source>
        <dbReference type="ARBA" id="ARBA00022737"/>
    </source>
</evidence>
<dbReference type="SUPFAM" id="SSF48403">
    <property type="entry name" value="Ankyrin repeat"/>
    <property type="match status" value="1"/>
</dbReference>